<dbReference type="InterPro" id="IPR036874">
    <property type="entry name" value="Carbonic_anhydrase_sf"/>
</dbReference>
<dbReference type="InterPro" id="IPR001765">
    <property type="entry name" value="Carbonic_anhydrase"/>
</dbReference>
<dbReference type="SUPFAM" id="SSF53056">
    <property type="entry name" value="beta-carbonic anhydrase, cab"/>
    <property type="match status" value="1"/>
</dbReference>
<comment type="cofactor">
    <cofactor evidence="9">
        <name>Zn(2+)</name>
        <dbReference type="ChEBI" id="CHEBI:29105"/>
    </cofactor>
    <text evidence="9">Binds 1 zinc ion per subunit.</text>
</comment>
<comment type="catalytic activity">
    <reaction evidence="8">
        <text>hydrogencarbonate + H(+) = CO2 + H2O</text>
        <dbReference type="Rhea" id="RHEA:10748"/>
        <dbReference type="ChEBI" id="CHEBI:15377"/>
        <dbReference type="ChEBI" id="CHEBI:15378"/>
        <dbReference type="ChEBI" id="CHEBI:16526"/>
        <dbReference type="ChEBI" id="CHEBI:17544"/>
        <dbReference type="EC" id="4.2.1.1"/>
    </reaction>
</comment>
<evidence type="ECO:0000256" key="8">
    <source>
        <dbReference type="ARBA" id="ARBA00048348"/>
    </source>
</evidence>
<keyword evidence="6 9" id="KW-0862">Zinc</keyword>
<dbReference type="PANTHER" id="PTHR11002:SF45">
    <property type="entry name" value="CARBONIC ANHYDRASE"/>
    <property type="match status" value="1"/>
</dbReference>
<dbReference type="SUPFAM" id="SSF56672">
    <property type="entry name" value="DNA/RNA polymerases"/>
    <property type="match status" value="1"/>
</dbReference>
<feature type="domain" description="Reverse transcriptase/retrotransposon-derived protein RNase H-like" evidence="10">
    <location>
        <begin position="117"/>
        <end position="206"/>
    </location>
</feature>
<comment type="subcellular location">
    <subcellularLocation>
        <location evidence="2">Cytoplasm</location>
    </subcellularLocation>
</comment>
<organism evidence="11 12">
    <name type="scientific">Escallonia herrerae</name>
    <dbReference type="NCBI Taxonomy" id="1293975"/>
    <lineage>
        <taxon>Eukaryota</taxon>
        <taxon>Viridiplantae</taxon>
        <taxon>Streptophyta</taxon>
        <taxon>Embryophyta</taxon>
        <taxon>Tracheophyta</taxon>
        <taxon>Spermatophyta</taxon>
        <taxon>Magnoliopsida</taxon>
        <taxon>eudicotyledons</taxon>
        <taxon>Gunneridae</taxon>
        <taxon>Pentapetalae</taxon>
        <taxon>asterids</taxon>
        <taxon>campanulids</taxon>
        <taxon>Escalloniales</taxon>
        <taxon>Escalloniaceae</taxon>
        <taxon>Escallonia</taxon>
    </lineage>
</organism>
<feature type="binding site" evidence="9">
    <location>
        <position position="383"/>
    </location>
    <ligand>
        <name>Zn(2+)</name>
        <dbReference type="ChEBI" id="CHEBI:29105"/>
    </ligand>
</feature>
<keyword evidence="5" id="KW-0963">Cytoplasm</keyword>
<feature type="binding site" evidence="9">
    <location>
        <position position="385"/>
    </location>
    <ligand>
        <name>Zn(2+)</name>
        <dbReference type="ChEBI" id="CHEBI:29105"/>
    </ligand>
</feature>
<keyword evidence="9" id="KW-0479">Metal-binding</keyword>
<dbReference type="InterPro" id="IPR015892">
    <property type="entry name" value="Carbonic_anhydrase_CS"/>
</dbReference>
<gene>
    <name evidence="11" type="ORF">RJ639_003894</name>
</gene>
<proteinExistence type="inferred from homology"/>
<evidence type="ECO:0000313" key="12">
    <source>
        <dbReference type="Proteomes" id="UP001188597"/>
    </source>
</evidence>
<dbReference type="GO" id="GO:0008270">
    <property type="term" value="F:zinc ion binding"/>
    <property type="evidence" value="ECO:0007669"/>
    <property type="project" value="InterPro"/>
</dbReference>
<dbReference type="Pfam" id="PF17919">
    <property type="entry name" value="RT_RNaseH_2"/>
    <property type="match status" value="1"/>
</dbReference>
<comment type="similarity">
    <text evidence="3">Belongs to the beta-class carbonic anhydrase family.</text>
</comment>
<dbReference type="Proteomes" id="UP001188597">
    <property type="component" value="Unassembled WGS sequence"/>
</dbReference>
<evidence type="ECO:0000256" key="2">
    <source>
        <dbReference type="ARBA" id="ARBA00004496"/>
    </source>
</evidence>
<dbReference type="AlphaFoldDB" id="A0AA88W0S5"/>
<reference evidence="11" key="1">
    <citation type="submission" date="2022-12" db="EMBL/GenBank/DDBJ databases">
        <title>Draft genome assemblies for two species of Escallonia (Escalloniales).</title>
        <authorList>
            <person name="Chanderbali A."/>
            <person name="Dervinis C."/>
            <person name="Anghel I."/>
            <person name="Soltis D."/>
            <person name="Soltis P."/>
            <person name="Zapata F."/>
        </authorList>
    </citation>
    <scope>NUCLEOTIDE SEQUENCE</scope>
    <source>
        <strain evidence="11">UCBG64.0493</strain>
        <tissue evidence="11">Leaf</tissue>
    </source>
</reference>
<dbReference type="InterPro" id="IPR043128">
    <property type="entry name" value="Rev_trsase/Diguanyl_cyclase"/>
</dbReference>
<dbReference type="InterPro" id="IPR041577">
    <property type="entry name" value="RT_RNaseH_2"/>
</dbReference>
<evidence type="ECO:0000256" key="3">
    <source>
        <dbReference type="ARBA" id="ARBA00006217"/>
    </source>
</evidence>
<name>A0AA88W0S5_9ASTE</name>
<dbReference type="GO" id="GO:0015976">
    <property type="term" value="P:carbon utilization"/>
    <property type="evidence" value="ECO:0007669"/>
    <property type="project" value="InterPro"/>
</dbReference>
<dbReference type="Pfam" id="PF00484">
    <property type="entry name" value="Pro_CA"/>
    <property type="match status" value="1"/>
</dbReference>
<protein>
    <recommendedName>
        <fullName evidence="4">carbonic anhydrase</fullName>
        <ecNumber evidence="4">4.2.1.1</ecNumber>
    </recommendedName>
</protein>
<comment type="function">
    <text evidence="1">Reversible hydration of carbon dioxide.</text>
</comment>
<evidence type="ECO:0000256" key="7">
    <source>
        <dbReference type="ARBA" id="ARBA00023239"/>
    </source>
</evidence>
<dbReference type="InterPro" id="IPR043502">
    <property type="entry name" value="DNA/RNA_pol_sf"/>
</dbReference>
<evidence type="ECO:0000256" key="9">
    <source>
        <dbReference type="PIRSR" id="PIRSR601765-1"/>
    </source>
</evidence>
<comment type="caution">
    <text evidence="11">The sequence shown here is derived from an EMBL/GenBank/DDBJ whole genome shotgun (WGS) entry which is preliminary data.</text>
</comment>
<dbReference type="EC" id="4.2.1.1" evidence="4"/>
<dbReference type="GO" id="GO:0004089">
    <property type="term" value="F:carbonate dehydratase activity"/>
    <property type="evidence" value="ECO:0007669"/>
    <property type="project" value="UniProtKB-EC"/>
</dbReference>
<dbReference type="PROSITE" id="PS00704">
    <property type="entry name" value="PROK_CO2_ANHYDRASE_1"/>
    <property type="match status" value="1"/>
</dbReference>
<dbReference type="PANTHER" id="PTHR11002">
    <property type="entry name" value="CARBONIC ANHYDRASE"/>
    <property type="match status" value="1"/>
</dbReference>
<dbReference type="Gene3D" id="3.40.1050.10">
    <property type="entry name" value="Carbonic anhydrase"/>
    <property type="match status" value="1"/>
</dbReference>
<evidence type="ECO:0000256" key="4">
    <source>
        <dbReference type="ARBA" id="ARBA00012925"/>
    </source>
</evidence>
<keyword evidence="7" id="KW-0456">Lyase</keyword>
<evidence type="ECO:0000259" key="10">
    <source>
        <dbReference type="Pfam" id="PF17919"/>
    </source>
</evidence>
<dbReference type="Gene3D" id="3.30.70.270">
    <property type="match status" value="2"/>
</dbReference>
<dbReference type="GO" id="GO:0005737">
    <property type="term" value="C:cytoplasm"/>
    <property type="evidence" value="ECO:0007669"/>
    <property type="project" value="UniProtKB-SubCell"/>
</dbReference>
<evidence type="ECO:0000313" key="11">
    <source>
        <dbReference type="EMBL" id="KAK3018537.1"/>
    </source>
</evidence>
<evidence type="ECO:0000256" key="5">
    <source>
        <dbReference type="ARBA" id="ARBA00022490"/>
    </source>
</evidence>
<evidence type="ECO:0000256" key="6">
    <source>
        <dbReference type="ARBA" id="ARBA00022833"/>
    </source>
</evidence>
<evidence type="ECO:0000256" key="1">
    <source>
        <dbReference type="ARBA" id="ARBA00002904"/>
    </source>
</evidence>
<sequence length="647" mass="72956">MEFYVNDMLVKSLRAEEHIADLQQCFSLLLEFRMPLNPTKCAFGVSSGKFLGFMVSERGIEANPEKIKAIQEMVAPRVKEIQILTGQIAALSRFLSKSAERYPPFFKALKNIKNFEWTTECQASFDALKEYLTSPPLLSKLVLGEDLFLYLAVAESAVNAVLVREQDGQQLLVYCVSKVLQGAEQRYPNVKKLAFALLTAARKLRPLGVWDFALTGDFAKIVELEVQKMKESEIAKLVKLEVEKQMKEKDILHTEVIGTNAIEDDNNETFDEIGGRLHYLTRFDVMFVGIFVHFGNQERDISIWLSIHVRDEKEQDAIIETRLEKRASRLSVPPSQGPTFVIDPVGRIERGFIHFKATEFDKYPDYYRELAQAQSPKFLVVACSDSRVCPSNILNFRPGEAFMTRNIANMVPKFDQVRHTESGAVIEYAVTALEESVNNSLISQNFRRSYGHDLRFLLIREGVRNVRPNSPFMLKISPIKIVCGVPTGPLDIGKSSTKLTTIGQHDQFPSEKRSRRNPDEGDLVEIHGEIAEAVIDGRRRSVPEATREETASSRLPRWLEKIWVNMDMTQLSKYTPRQALRGRRVCTSPQEGHIGVGQPPQEGHVGSALIEIAEAISPESKIDIAEAVTHGRDLAGISSYSLLLTWG</sequence>
<accession>A0AA88W0S5</accession>
<dbReference type="SMART" id="SM00947">
    <property type="entry name" value="Pro_CA"/>
    <property type="match status" value="1"/>
</dbReference>
<dbReference type="EMBL" id="JAVXUP010000930">
    <property type="protein sequence ID" value="KAK3018537.1"/>
    <property type="molecule type" value="Genomic_DNA"/>
</dbReference>
<keyword evidence="12" id="KW-1185">Reference proteome</keyword>